<protein>
    <submittedName>
        <fullName evidence="1">Uncharacterized protein</fullName>
    </submittedName>
</protein>
<evidence type="ECO:0000313" key="2">
    <source>
        <dbReference type="Proteomes" id="UP000018227"/>
    </source>
</evidence>
<organism evidence="1 2">
    <name type="scientific">Catonella morbi ATCC 51271</name>
    <dbReference type="NCBI Taxonomy" id="592026"/>
    <lineage>
        <taxon>Bacteria</taxon>
        <taxon>Bacillati</taxon>
        <taxon>Bacillota</taxon>
        <taxon>Clostridia</taxon>
        <taxon>Lachnospirales</taxon>
        <taxon>Lachnospiraceae</taxon>
        <taxon>Catonella</taxon>
    </lineage>
</organism>
<dbReference type="Proteomes" id="UP000018227">
    <property type="component" value="Unassembled WGS sequence"/>
</dbReference>
<dbReference type="HOGENOM" id="CLU_3249008_0_0_9"/>
<dbReference type="STRING" id="592026.GCWU0000282_001975"/>
<reference evidence="1 2" key="1">
    <citation type="submission" date="2013-06" db="EMBL/GenBank/DDBJ databases">
        <authorList>
            <person name="Weinstock G."/>
            <person name="Sodergren E."/>
            <person name="Clifton S."/>
            <person name="Fulton L."/>
            <person name="Fulton B."/>
            <person name="Courtney L."/>
            <person name="Fronick C."/>
            <person name="Harrison M."/>
            <person name="Strong C."/>
            <person name="Farmer C."/>
            <person name="Delahaunty K."/>
            <person name="Markovic C."/>
            <person name="Hall O."/>
            <person name="Minx P."/>
            <person name="Tomlinson C."/>
            <person name="Mitreva M."/>
            <person name="Nelson J."/>
            <person name="Hou S."/>
            <person name="Wollam A."/>
            <person name="Pepin K.H."/>
            <person name="Johnson M."/>
            <person name="Bhonagiri V."/>
            <person name="Nash W.E."/>
            <person name="Warren W."/>
            <person name="Chinwalla A."/>
            <person name="Mardis E.R."/>
            <person name="Wilson R.K."/>
        </authorList>
    </citation>
    <scope>NUCLEOTIDE SEQUENCE [LARGE SCALE GENOMIC DNA]</scope>
    <source>
        <strain evidence="1 2">ATCC 51271</strain>
    </source>
</reference>
<proteinExistence type="predicted"/>
<name>V2Y4W1_9FIRM</name>
<comment type="caution">
    <text evidence="1">The sequence shown here is derived from an EMBL/GenBank/DDBJ whole genome shotgun (WGS) entry which is preliminary data.</text>
</comment>
<dbReference type="EMBL" id="ACIL03000013">
    <property type="protein sequence ID" value="ESL03102.1"/>
    <property type="molecule type" value="Genomic_DNA"/>
</dbReference>
<accession>V2Y4W1</accession>
<sequence length="42" mass="4887">MSARRRNCPFLSIHHPFNVLPHNGYHHLLGFLMCPQVSPTFL</sequence>
<keyword evidence="2" id="KW-1185">Reference proteome</keyword>
<evidence type="ECO:0000313" key="1">
    <source>
        <dbReference type="EMBL" id="ESL03102.1"/>
    </source>
</evidence>
<dbReference type="AlphaFoldDB" id="V2Y4W1"/>
<gene>
    <name evidence="1" type="ORF">GCWU0000282_001975</name>
</gene>